<feature type="domain" description="Glycosyltransferase 2-like" evidence="1">
    <location>
        <begin position="6"/>
        <end position="174"/>
    </location>
</feature>
<dbReference type="Pfam" id="PF00535">
    <property type="entry name" value="Glycos_transf_2"/>
    <property type="match status" value="1"/>
</dbReference>
<evidence type="ECO:0000313" key="3">
    <source>
        <dbReference type="Proteomes" id="UP000176723"/>
    </source>
</evidence>
<dbReference type="InterPro" id="IPR029044">
    <property type="entry name" value="Nucleotide-diphossugar_trans"/>
</dbReference>
<dbReference type="AlphaFoldDB" id="A0A1G1W478"/>
<dbReference type="SUPFAM" id="SSF53448">
    <property type="entry name" value="Nucleotide-diphospho-sugar transferases"/>
    <property type="match status" value="1"/>
</dbReference>
<dbReference type="PANTHER" id="PTHR10859">
    <property type="entry name" value="GLYCOSYL TRANSFERASE"/>
    <property type="match status" value="1"/>
</dbReference>
<dbReference type="Gene3D" id="3.90.550.10">
    <property type="entry name" value="Spore Coat Polysaccharide Biosynthesis Protein SpsA, Chain A"/>
    <property type="match status" value="1"/>
</dbReference>
<evidence type="ECO:0000313" key="2">
    <source>
        <dbReference type="EMBL" id="OGY22400.1"/>
    </source>
</evidence>
<accession>A0A1G1W478</accession>
<proteinExistence type="predicted"/>
<dbReference type="InterPro" id="IPR001173">
    <property type="entry name" value="Glyco_trans_2-like"/>
</dbReference>
<dbReference type="PANTHER" id="PTHR10859:SF91">
    <property type="entry name" value="DOLICHYL-PHOSPHATE BETA-GLUCOSYLTRANSFERASE"/>
    <property type="match status" value="1"/>
</dbReference>
<dbReference type="EMBL" id="MHCL01000003">
    <property type="protein sequence ID" value="OGY22400.1"/>
    <property type="molecule type" value="Genomic_DNA"/>
</dbReference>
<dbReference type="GO" id="GO:0006487">
    <property type="term" value="P:protein N-linked glycosylation"/>
    <property type="evidence" value="ECO:0007669"/>
    <property type="project" value="TreeGrafter"/>
</dbReference>
<evidence type="ECO:0000259" key="1">
    <source>
        <dbReference type="Pfam" id="PF00535"/>
    </source>
</evidence>
<name>A0A1G1W478_9BACT</name>
<gene>
    <name evidence="2" type="ORF">A3A65_04570</name>
</gene>
<reference evidence="2 3" key="1">
    <citation type="journal article" date="2016" name="Nat. Commun.">
        <title>Thousands of microbial genomes shed light on interconnected biogeochemical processes in an aquifer system.</title>
        <authorList>
            <person name="Anantharaman K."/>
            <person name="Brown C.T."/>
            <person name="Hug L.A."/>
            <person name="Sharon I."/>
            <person name="Castelle C.J."/>
            <person name="Probst A.J."/>
            <person name="Thomas B.C."/>
            <person name="Singh A."/>
            <person name="Wilkins M.J."/>
            <person name="Karaoz U."/>
            <person name="Brodie E.L."/>
            <person name="Williams K.H."/>
            <person name="Hubbard S.S."/>
            <person name="Banfield J.F."/>
        </authorList>
    </citation>
    <scope>NUCLEOTIDE SEQUENCE [LARGE SCALE GENOMIC DNA]</scope>
</reference>
<organism evidence="2 3">
    <name type="scientific">Candidatus Chisholmbacteria bacterium RIFCSPLOWO2_01_FULL_49_14</name>
    <dbReference type="NCBI Taxonomy" id="1797593"/>
    <lineage>
        <taxon>Bacteria</taxon>
        <taxon>Candidatus Chisholmiibacteriota</taxon>
    </lineage>
</organism>
<protein>
    <recommendedName>
        <fullName evidence="1">Glycosyltransferase 2-like domain-containing protein</fullName>
    </recommendedName>
</protein>
<sequence>MTSVEIALPVYNEEQQLVKSIALLQTAIKAKKYSSFAISVRIINNASSDSTPRLAEEIARTQKNVKVLHIPKKGRGAALMTCWLNSKAEILSYMDIDLSADLRHLKDLLDTIAKREADIAVGSRLAKGAHIEGRTPLRGLMSRGYNLLIKVLFATHFSDAQCGFKAISRQAFQRLAPHIRNRNWFFDSEMLIIAEKAGMRIKDIPLVWTDDSGSTVKVLGTITEDILGLLRLVRTKPWKTA</sequence>
<dbReference type="Proteomes" id="UP000176723">
    <property type="component" value="Unassembled WGS sequence"/>
</dbReference>
<dbReference type="STRING" id="1797593.A3A65_04570"/>
<comment type="caution">
    <text evidence="2">The sequence shown here is derived from an EMBL/GenBank/DDBJ whole genome shotgun (WGS) entry which is preliminary data.</text>
</comment>